<sequence length="155" mass="16678">MPSRSRRNAIPRSRNTLQSTDIDALQGYASSSSPAASSYDPEPVIDWTSPPPESDFYPEHTPEGIGGIASRHDDVVDASFGRVSGDDLHDAPCMLVPAMAPPKQSLPSEARTSERLPRDGMPSQEDTVADRQLGHTRTPMLARCVSHSDRVGSGP</sequence>
<feature type="compositionally biased region" description="Low complexity" evidence="1">
    <location>
        <begin position="29"/>
        <end position="38"/>
    </location>
</feature>
<protein>
    <submittedName>
        <fullName evidence="2">Uncharacterized protein</fullName>
    </submittedName>
</protein>
<reference evidence="2 3" key="1">
    <citation type="journal article" date="2016" name="Mol. Biol. Evol.">
        <title>Comparative Genomics of Early-Diverging Mushroom-Forming Fungi Provides Insights into the Origins of Lignocellulose Decay Capabilities.</title>
        <authorList>
            <person name="Nagy L.G."/>
            <person name="Riley R."/>
            <person name="Tritt A."/>
            <person name="Adam C."/>
            <person name="Daum C."/>
            <person name="Floudas D."/>
            <person name="Sun H."/>
            <person name="Yadav J.S."/>
            <person name="Pangilinan J."/>
            <person name="Larsson K.H."/>
            <person name="Matsuura K."/>
            <person name="Barry K."/>
            <person name="Labutti K."/>
            <person name="Kuo R."/>
            <person name="Ohm R.A."/>
            <person name="Bhattacharya S.S."/>
            <person name="Shirouzu T."/>
            <person name="Yoshinaga Y."/>
            <person name="Martin F.M."/>
            <person name="Grigoriev I.V."/>
            <person name="Hibbett D.S."/>
        </authorList>
    </citation>
    <scope>NUCLEOTIDE SEQUENCE [LARGE SCALE GENOMIC DNA]</scope>
    <source>
        <strain evidence="2 3">L-15889</strain>
    </source>
</reference>
<evidence type="ECO:0000313" key="2">
    <source>
        <dbReference type="EMBL" id="KZT63986.1"/>
    </source>
</evidence>
<feature type="region of interest" description="Disordered" evidence="1">
    <location>
        <begin position="1"/>
        <end position="72"/>
    </location>
</feature>
<accession>A0A165L5W9</accession>
<dbReference type="AlphaFoldDB" id="A0A165L5W9"/>
<evidence type="ECO:0000256" key="1">
    <source>
        <dbReference type="SAM" id="MobiDB-lite"/>
    </source>
</evidence>
<gene>
    <name evidence="2" type="ORF">DAEQUDRAFT_70457</name>
</gene>
<feature type="region of interest" description="Disordered" evidence="1">
    <location>
        <begin position="93"/>
        <end position="155"/>
    </location>
</feature>
<keyword evidence="3" id="KW-1185">Reference proteome</keyword>
<proteinExistence type="predicted"/>
<feature type="compositionally biased region" description="Basic and acidic residues" evidence="1">
    <location>
        <begin position="146"/>
        <end position="155"/>
    </location>
</feature>
<dbReference type="Proteomes" id="UP000076727">
    <property type="component" value="Unassembled WGS sequence"/>
</dbReference>
<name>A0A165L5W9_9APHY</name>
<organism evidence="2 3">
    <name type="scientific">Daedalea quercina L-15889</name>
    <dbReference type="NCBI Taxonomy" id="1314783"/>
    <lineage>
        <taxon>Eukaryota</taxon>
        <taxon>Fungi</taxon>
        <taxon>Dikarya</taxon>
        <taxon>Basidiomycota</taxon>
        <taxon>Agaricomycotina</taxon>
        <taxon>Agaricomycetes</taxon>
        <taxon>Polyporales</taxon>
        <taxon>Fomitopsis</taxon>
    </lineage>
</organism>
<evidence type="ECO:0000313" key="3">
    <source>
        <dbReference type="Proteomes" id="UP000076727"/>
    </source>
</evidence>
<dbReference type="EMBL" id="KV429147">
    <property type="protein sequence ID" value="KZT63986.1"/>
    <property type="molecule type" value="Genomic_DNA"/>
</dbReference>